<accession>A0A975BQ26</accession>
<name>A0A975BQ26_9BACT</name>
<keyword evidence="2" id="KW-1185">Reference proteome</keyword>
<reference evidence="1" key="1">
    <citation type="journal article" date="2021" name="Microb. Physiol.">
        <title>Proteogenomic Insights into the Physiology of Marine, Sulfate-Reducing, Filamentous Desulfonema limicola and Desulfonema magnum.</title>
        <authorList>
            <person name="Schnaars V."/>
            <person name="Wohlbrand L."/>
            <person name="Scheve S."/>
            <person name="Hinrichs C."/>
            <person name="Reinhardt R."/>
            <person name="Rabus R."/>
        </authorList>
    </citation>
    <scope>NUCLEOTIDE SEQUENCE</scope>
    <source>
        <strain evidence="1">4be13</strain>
    </source>
</reference>
<evidence type="ECO:0000313" key="1">
    <source>
        <dbReference type="EMBL" id="QTA89372.1"/>
    </source>
</evidence>
<organism evidence="1 2">
    <name type="scientific">Desulfonema magnum</name>
    <dbReference type="NCBI Taxonomy" id="45655"/>
    <lineage>
        <taxon>Bacteria</taxon>
        <taxon>Pseudomonadati</taxon>
        <taxon>Thermodesulfobacteriota</taxon>
        <taxon>Desulfobacteria</taxon>
        <taxon>Desulfobacterales</taxon>
        <taxon>Desulfococcaceae</taxon>
        <taxon>Desulfonema</taxon>
    </lineage>
</organism>
<dbReference type="Proteomes" id="UP000663722">
    <property type="component" value="Chromosome"/>
</dbReference>
<dbReference type="EMBL" id="CP061800">
    <property type="protein sequence ID" value="QTA89372.1"/>
    <property type="molecule type" value="Genomic_DNA"/>
</dbReference>
<gene>
    <name evidence="1" type="ORF">dnm_054230</name>
</gene>
<evidence type="ECO:0000313" key="2">
    <source>
        <dbReference type="Proteomes" id="UP000663722"/>
    </source>
</evidence>
<dbReference type="KEGG" id="dmm:dnm_054230"/>
<protein>
    <submittedName>
        <fullName evidence="1">Uncharacterized protein</fullName>
    </submittedName>
</protein>
<sequence>MIKKLGYRVIENSGVSGVPIPELYDKVFRIRNLINNFLTIKKYDI</sequence>
<proteinExistence type="predicted"/>
<dbReference type="AlphaFoldDB" id="A0A975BQ26"/>